<keyword evidence="5" id="KW-1015">Disulfide bond</keyword>
<feature type="compositionally biased region" description="Low complexity" evidence="6">
    <location>
        <begin position="1299"/>
        <end position="1313"/>
    </location>
</feature>
<dbReference type="SMART" id="SM00409">
    <property type="entry name" value="IG"/>
    <property type="match status" value="8"/>
</dbReference>
<dbReference type="RefSeq" id="XP_052747836.1">
    <property type="nucleotide sequence ID" value="XM_052891876.1"/>
</dbReference>
<dbReference type="Proteomes" id="UP001652740">
    <property type="component" value="Unplaced"/>
</dbReference>
<name>A0ABM3M8T7_GALME</name>
<dbReference type="InterPro" id="IPR007110">
    <property type="entry name" value="Ig-like_dom"/>
</dbReference>
<feature type="region of interest" description="Disordered" evidence="6">
    <location>
        <begin position="1148"/>
        <end position="1216"/>
    </location>
</feature>
<feature type="compositionally biased region" description="Polar residues" evidence="6">
    <location>
        <begin position="1880"/>
        <end position="1897"/>
    </location>
</feature>
<feature type="region of interest" description="Disordered" evidence="6">
    <location>
        <begin position="1272"/>
        <end position="1316"/>
    </location>
</feature>
<feature type="domain" description="Ig-like" evidence="9">
    <location>
        <begin position="135"/>
        <end position="234"/>
    </location>
</feature>
<feature type="compositionally biased region" description="Polar residues" evidence="6">
    <location>
        <begin position="1088"/>
        <end position="1098"/>
    </location>
</feature>
<accession>A0ABM3M8T7</accession>
<keyword evidence="3 7" id="KW-1133">Transmembrane helix</keyword>
<feature type="domain" description="Ig-like" evidence="9">
    <location>
        <begin position="556"/>
        <end position="640"/>
    </location>
</feature>
<keyword evidence="4 7" id="KW-0472">Membrane</keyword>
<dbReference type="SMART" id="SM00408">
    <property type="entry name" value="IGc2"/>
    <property type="match status" value="7"/>
</dbReference>
<feature type="region of interest" description="Disordered" evidence="6">
    <location>
        <begin position="1595"/>
        <end position="1659"/>
    </location>
</feature>
<dbReference type="Pfam" id="PF08205">
    <property type="entry name" value="C2-set_2"/>
    <property type="match status" value="2"/>
</dbReference>
<protein>
    <submittedName>
        <fullName evidence="11 12">Uncharacterized protein LOC113514629 isoform X1</fullName>
    </submittedName>
</protein>
<dbReference type="PANTHER" id="PTHR23278">
    <property type="entry name" value="SIDESTEP PROTEIN"/>
    <property type="match status" value="1"/>
</dbReference>
<feature type="domain" description="Ig-like" evidence="9">
    <location>
        <begin position="31"/>
        <end position="127"/>
    </location>
</feature>
<keyword evidence="8" id="KW-0732">Signal</keyword>
<feature type="domain" description="Ig-like" evidence="9">
    <location>
        <begin position="645"/>
        <end position="756"/>
    </location>
</feature>
<keyword evidence="2 7" id="KW-0812">Transmembrane</keyword>
<dbReference type="InterPro" id="IPR036179">
    <property type="entry name" value="Ig-like_dom_sf"/>
</dbReference>
<dbReference type="GeneID" id="113514629"/>
<proteinExistence type="predicted"/>
<dbReference type="SUPFAM" id="SSF48726">
    <property type="entry name" value="Immunoglobulin"/>
    <property type="match status" value="8"/>
</dbReference>
<evidence type="ECO:0000259" key="9">
    <source>
        <dbReference type="PROSITE" id="PS50835"/>
    </source>
</evidence>
<dbReference type="Pfam" id="PF15050">
    <property type="entry name" value="SCIMP"/>
    <property type="match status" value="1"/>
</dbReference>
<evidence type="ECO:0000256" key="2">
    <source>
        <dbReference type="ARBA" id="ARBA00022692"/>
    </source>
</evidence>
<evidence type="ECO:0000256" key="4">
    <source>
        <dbReference type="ARBA" id="ARBA00023136"/>
    </source>
</evidence>
<feature type="region of interest" description="Disordered" evidence="6">
    <location>
        <begin position="1941"/>
        <end position="1975"/>
    </location>
</feature>
<reference evidence="11 12" key="1">
    <citation type="submission" date="2025-05" db="UniProtKB">
        <authorList>
            <consortium name="RefSeq"/>
        </authorList>
    </citation>
    <scope>IDENTIFICATION</scope>
    <source>
        <tissue evidence="11 12">Whole larvae</tissue>
    </source>
</reference>
<evidence type="ECO:0000313" key="12">
    <source>
        <dbReference type="RefSeq" id="XP_052747837.1"/>
    </source>
</evidence>
<evidence type="ECO:0000313" key="10">
    <source>
        <dbReference type="Proteomes" id="UP001652740"/>
    </source>
</evidence>
<evidence type="ECO:0000313" key="11">
    <source>
        <dbReference type="RefSeq" id="XP_052747836.1"/>
    </source>
</evidence>
<evidence type="ECO:0000256" key="8">
    <source>
        <dbReference type="SAM" id="SignalP"/>
    </source>
</evidence>
<dbReference type="InterPro" id="IPR028181">
    <property type="entry name" value="SCIMP"/>
</dbReference>
<evidence type="ECO:0000256" key="1">
    <source>
        <dbReference type="ARBA" id="ARBA00004167"/>
    </source>
</evidence>
<dbReference type="InterPro" id="IPR003599">
    <property type="entry name" value="Ig_sub"/>
</dbReference>
<organism evidence="10 11">
    <name type="scientific">Galleria mellonella</name>
    <name type="common">Greater wax moth</name>
    <dbReference type="NCBI Taxonomy" id="7137"/>
    <lineage>
        <taxon>Eukaryota</taxon>
        <taxon>Metazoa</taxon>
        <taxon>Ecdysozoa</taxon>
        <taxon>Arthropoda</taxon>
        <taxon>Hexapoda</taxon>
        <taxon>Insecta</taxon>
        <taxon>Pterygota</taxon>
        <taxon>Neoptera</taxon>
        <taxon>Endopterygota</taxon>
        <taxon>Lepidoptera</taxon>
        <taxon>Glossata</taxon>
        <taxon>Ditrysia</taxon>
        <taxon>Pyraloidea</taxon>
        <taxon>Pyralidae</taxon>
        <taxon>Galleriinae</taxon>
        <taxon>Galleria</taxon>
    </lineage>
</organism>
<evidence type="ECO:0000256" key="5">
    <source>
        <dbReference type="ARBA" id="ARBA00023157"/>
    </source>
</evidence>
<evidence type="ECO:0000256" key="3">
    <source>
        <dbReference type="ARBA" id="ARBA00022989"/>
    </source>
</evidence>
<dbReference type="InterPro" id="IPR013783">
    <property type="entry name" value="Ig-like_fold"/>
</dbReference>
<feature type="domain" description="Ig-like" evidence="9">
    <location>
        <begin position="860"/>
        <end position="944"/>
    </location>
</feature>
<feature type="region of interest" description="Disordered" evidence="6">
    <location>
        <begin position="1880"/>
        <end position="1904"/>
    </location>
</feature>
<dbReference type="PROSITE" id="PS50835">
    <property type="entry name" value="IG_LIKE"/>
    <property type="match status" value="9"/>
</dbReference>
<dbReference type="Pfam" id="PF07686">
    <property type="entry name" value="V-set"/>
    <property type="match status" value="1"/>
</dbReference>
<keyword evidence="10" id="KW-1185">Reference proteome</keyword>
<feature type="domain" description="Ig-like" evidence="9">
    <location>
        <begin position="763"/>
        <end position="855"/>
    </location>
</feature>
<evidence type="ECO:0000256" key="6">
    <source>
        <dbReference type="SAM" id="MobiDB-lite"/>
    </source>
</evidence>
<feature type="compositionally biased region" description="Polar residues" evidence="6">
    <location>
        <begin position="1941"/>
        <end position="1971"/>
    </location>
</feature>
<feature type="compositionally biased region" description="Basic and acidic residues" evidence="6">
    <location>
        <begin position="1161"/>
        <end position="1179"/>
    </location>
</feature>
<feature type="chain" id="PRO_5045024948" evidence="8">
    <location>
        <begin position="22"/>
        <end position="1984"/>
    </location>
</feature>
<feature type="domain" description="Ig-like" evidence="9">
    <location>
        <begin position="241"/>
        <end position="345"/>
    </location>
</feature>
<feature type="transmembrane region" description="Helical" evidence="7">
    <location>
        <begin position="962"/>
        <end position="987"/>
    </location>
</feature>
<dbReference type="RefSeq" id="XP_052747837.1">
    <property type="nucleotide sequence ID" value="XM_052891877.1"/>
</dbReference>
<dbReference type="SMART" id="SM00406">
    <property type="entry name" value="IGv"/>
    <property type="match status" value="2"/>
</dbReference>
<dbReference type="InterPro" id="IPR003598">
    <property type="entry name" value="Ig_sub2"/>
</dbReference>
<feature type="domain" description="Ig-like" evidence="9">
    <location>
        <begin position="350"/>
        <end position="443"/>
    </location>
</feature>
<dbReference type="InterPro" id="IPR013106">
    <property type="entry name" value="Ig_V-set"/>
</dbReference>
<dbReference type="PANTHER" id="PTHR23278:SF32">
    <property type="entry name" value="NEUROMUSCULIN, ISOFORM E"/>
    <property type="match status" value="1"/>
</dbReference>
<feature type="domain" description="Ig-like" evidence="9">
    <location>
        <begin position="448"/>
        <end position="553"/>
    </location>
</feature>
<gene>
    <name evidence="11 12" type="primary">LOC113514629</name>
</gene>
<evidence type="ECO:0000256" key="7">
    <source>
        <dbReference type="SAM" id="Phobius"/>
    </source>
</evidence>
<dbReference type="Pfam" id="PF13927">
    <property type="entry name" value="Ig_3"/>
    <property type="match status" value="3"/>
</dbReference>
<feature type="compositionally biased region" description="Basic and acidic residues" evidence="6">
    <location>
        <begin position="1632"/>
        <end position="1642"/>
    </location>
</feature>
<dbReference type="InterPro" id="IPR013162">
    <property type="entry name" value="CD80_C2-set"/>
</dbReference>
<feature type="region of interest" description="Disordered" evidence="6">
    <location>
        <begin position="1088"/>
        <end position="1122"/>
    </location>
</feature>
<feature type="signal peptide" evidence="8">
    <location>
        <begin position="1"/>
        <end position="21"/>
    </location>
</feature>
<comment type="subcellular location">
    <subcellularLocation>
        <location evidence="1">Membrane</location>
        <topology evidence="1">Single-pass membrane protein</topology>
    </subcellularLocation>
</comment>
<dbReference type="Gene3D" id="2.60.40.10">
    <property type="entry name" value="Immunoglobulins"/>
    <property type="match status" value="8"/>
</dbReference>
<dbReference type="Pfam" id="PF13895">
    <property type="entry name" value="Ig_2"/>
    <property type="match status" value="1"/>
</dbReference>
<dbReference type="CDD" id="cd00096">
    <property type="entry name" value="Ig"/>
    <property type="match status" value="2"/>
</dbReference>
<sequence length="1984" mass="222184">MASKCLTVLLIAAIGTHHVTAERDHASAIVGNTARLRCRIDGKSCGDLHSIKWYKADSRVYVYSASKDAAINRPEGEMMDRISISHEPNATFAELVIANVKAEDEGVFRCEITYLHVGEDCNTVQVTDFHTYIRPKSVEVTAGDNTLTDGAVLGPLLERTKIDISCTVIEGKPQPKVAWYFNGKQRLDAQTTTPNATTFQHVLSLTVTRAELGGELKCIVSSAALDEPIVRKVSLDVEVPPNKAFISGVGEHATQGTLLTLMCTASGARPAANIEWYNGTQKLDPEDNNIHQREVESSDTTFETTSNLTFEATRFENGQKFHCEAANKVTLETNDHPMHATRELEIWYPPMVRVDPTNITVVEGDKLLLKCEYESNPSSLNHVVWYRDGKEVNVNDTSHYQGGTTDQHSLIIADARGDDTGNYTCLLTNAVGNGTSEDSIHVNVLYKPQVRLTMSSPSPILETDHKNVTLTCEVMTGNPPILDEVIWYLDGEILKHLPECNGTDGEENLCNEVDPSMLLLQDTTKSFHGNYSCKGKNYAGWGNESQKTELVVNYPPGPAKLTYSPWRVVKGKSLVLSCSIKEKGRPEAHRFRWHRGGRVVSDIVSQNWTIDPVTLDHRTSFSCRGINAGGEGEPATTTIDVLAPPSFKYAMNHYSGALYKSQNISLSCTVECAPLCSVQWLKDGQVIDDKNDRYYVVTRKIEPQVNRNDFEATESTLHWNMSAWPGHALSRAAAAASYTCRSSRNDAGPPVNSTTKFAVEYEPENITVTPKVVSVIENEIPAKVVCSARGFPMPSYSWRREHSSKSTSKDHTNNSLILSSSNTLLLGPVQRKDGGNYLCEAYNRHGSVNTTVFLDVMFVPECGIKQIEMDGEQVLVCTAHANPSEVFFSWKLKNDNDSLTDEKIWQVGSQSYLRLSTSVEVYRTYLCFANNTVGTSRQCERDVMANLELYSRVPWWRDQQKLILIGGIALAILVITVILCIIIICVCRRMRAKSKYNNPVELEERENPDGSCLNEVSIAQSIISQALPALSPRLSLSFSPKTSDRTRLVDSQSYPNLEMNKFNETPVTSSLQANLSQLEATINSQVTKENINETQTPKTEPKSENNKGQTIMTPSKWPLKPGVLVHVNSNHSLSPKNQARLQNAINEQNTEQTEANLGLLERNKKEEDDKSPSKTEYSKKNGKPRRHTQNVVSGILKGLRKKSEDSDDDSGKYKKINKTNKRAVSLMNLNRSGYNLPKSRFRALFHSETPNVIVTEGVVSFKRPDRIATTSIKVKPFNDESSAKSTRKRKKPGDSPPTNGVDNAANGNLGADNPGLYENLPFHGLQQPPNKPVQAIQPRVVETNKKTIKGIQQLQKQLTTNPSFTPRVVCPPFVQNTITYPVSPASSSQYSYGISLLPPIQQMYPIHQTVLLNPYLPAMQSSFLKQFPTIDEEISESDTRKFSSLNMRNEKRIKKLRQFQSMRIVRKRNIERFYPNTEYGENFNEINNNKETQGESDNEKDLVLDQDIIYANYPSLLKVKSNISGIQEFENLTDSIQVCEDINNDINISTTSLNRPVPAPRTKISPIISPTKSNHVYMNLSMPMINSTLSKSFDTIDGPMRPTRSAEDLSKTANKASAAPVVAPKRTTKSGLPEKDTNYKNNEEEENQDSSKPNIIGATPKRNLSITLPSTSLVKSVVNQLNEQAGINKVGLPMKQVIPPNKTLQIPKLTEKPIPKKSLVRRSNSVQTHMTAYNENGQNTNILQQQYMQKRNHFTNLSSKGKNKKNFQIPLQKHHSFCYFQPIRVDKRIPVDQERAYNNTIGPLIYQPAEAQYYTKTLNRTREKNSHKLNRLKKSESLREKLSCVGVYDNYEKPDYPEPEYNESERRSYLHLLKGNYISNSTRNLGPEQTTSSNFNTLGPKEEKPKHKKLVYADLALGNHNLKFKNTVNSNRHLYDTYTIGSADSTNKDINSSYKSNVPSSQRKGSHNQPRSDYATLKFNEIDV</sequence>
<feature type="compositionally biased region" description="Basic and acidic residues" evidence="6">
    <location>
        <begin position="1201"/>
        <end position="1212"/>
    </location>
</feature>